<dbReference type="Proteomes" id="UP001387364">
    <property type="component" value="Chromosome"/>
</dbReference>
<feature type="transmembrane region" description="Helical" evidence="1">
    <location>
        <begin position="61"/>
        <end position="79"/>
    </location>
</feature>
<organism evidence="2 3">
    <name type="scientific">Bacillus kandeliae</name>
    <dbReference type="NCBI Taxonomy" id="3129297"/>
    <lineage>
        <taxon>Bacteria</taxon>
        <taxon>Bacillati</taxon>
        <taxon>Bacillota</taxon>
        <taxon>Bacilli</taxon>
        <taxon>Bacillales</taxon>
        <taxon>Bacillaceae</taxon>
        <taxon>Bacillus</taxon>
    </lineage>
</organism>
<accession>A0ABZ2N7C0</accession>
<dbReference type="RefSeq" id="WP_338753016.1">
    <property type="nucleotide sequence ID" value="NZ_CP147404.1"/>
</dbReference>
<keyword evidence="1" id="KW-0472">Membrane</keyword>
<feature type="transmembrane region" description="Helical" evidence="1">
    <location>
        <begin position="189"/>
        <end position="211"/>
    </location>
</feature>
<evidence type="ECO:0000313" key="3">
    <source>
        <dbReference type="Proteomes" id="UP001387364"/>
    </source>
</evidence>
<gene>
    <name evidence="2" type="ORF">WDJ61_02950</name>
</gene>
<protein>
    <recommendedName>
        <fullName evidence="4">ABC transporter permease</fullName>
    </recommendedName>
</protein>
<evidence type="ECO:0008006" key="4">
    <source>
        <dbReference type="Google" id="ProtNLM"/>
    </source>
</evidence>
<keyword evidence="1" id="KW-1133">Transmembrane helix</keyword>
<proteinExistence type="predicted"/>
<keyword evidence="3" id="KW-1185">Reference proteome</keyword>
<feature type="transmembrane region" description="Helical" evidence="1">
    <location>
        <begin position="160"/>
        <end position="182"/>
    </location>
</feature>
<evidence type="ECO:0000313" key="2">
    <source>
        <dbReference type="EMBL" id="WXB93624.1"/>
    </source>
</evidence>
<dbReference type="PANTHER" id="PTHR37305">
    <property type="entry name" value="INTEGRAL MEMBRANE PROTEIN-RELATED"/>
    <property type="match status" value="1"/>
</dbReference>
<feature type="transmembrane region" description="Helical" evidence="1">
    <location>
        <begin position="226"/>
        <end position="246"/>
    </location>
</feature>
<reference evidence="2 3" key="1">
    <citation type="submission" date="2024-02" db="EMBL/GenBank/DDBJ databases">
        <title>Seven novel Bacillus-like species.</title>
        <authorList>
            <person name="Liu G."/>
        </authorList>
    </citation>
    <scope>NUCLEOTIDE SEQUENCE [LARGE SCALE GENOMIC DNA]</scope>
    <source>
        <strain evidence="2 3">FJAT-52991</strain>
    </source>
</reference>
<sequence>MNGLLNSEWQRMYSKRKNILFFTIFIVYILVQSLLAENLFFTMEESTPLNSLNYSIFLLKKIYYLMILIILPVLCIDSINGEYQSGELRLVAIRPLSLKRILYTKWFLMIAVVAAIMVITYAVGTAAGYLFYPKANSVSFYYENAPVLGVAEAYIYHLKYYFGVFFIFVALIGIASLLSVALPNTIISVIAYLFLLFISVYFSDLFDIFLFGSQEMFVLLAEADRSYLWCILFVILLTYSLTLLIWKNRGWVK</sequence>
<name>A0ABZ2N7C0_9BACI</name>
<feature type="transmembrane region" description="Helical" evidence="1">
    <location>
        <begin position="106"/>
        <end position="132"/>
    </location>
</feature>
<keyword evidence="1" id="KW-0812">Transmembrane</keyword>
<evidence type="ECO:0000256" key="1">
    <source>
        <dbReference type="SAM" id="Phobius"/>
    </source>
</evidence>
<feature type="transmembrane region" description="Helical" evidence="1">
    <location>
        <begin position="20"/>
        <end position="41"/>
    </location>
</feature>
<dbReference type="PANTHER" id="PTHR37305:SF1">
    <property type="entry name" value="MEMBRANE PROTEIN"/>
    <property type="match status" value="1"/>
</dbReference>
<dbReference type="EMBL" id="CP147404">
    <property type="protein sequence ID" value="WXB93624.1"/>
    <property type="molecule type" value="Genomic_DNA"/>
</dbReference>